<dbReference type="InterPro" id="IPR036025">
    <property type="entry name" value="RtcB-like_sf"/>
</dbReference>
<organism evidence="1 2">
    <name type="scientific">Rufibacter quisquiliarum</name>
    <dbReference type="NCBI Taxonomy" id="1549639"/>
    <lineage>
        <taxon>Bacteria</taxon>
        <taxon>Pseudomonadati</taxon>
        <taxon>Bacteroidota</taxon>
        <taxon>Cytophagia</taxon>
        <taxon>Cytophagales</taxon>
        <taxon>Hymenobacteraceae</taxon>
        <taxon>Rufibacter</taxon>
    </lineage>
</organism>
<gene>
    <name evidence="1" type="ORF">FHS90_002001</name>
</gene>
<dbReference type="GO" id="GO:0006396">
    <property type="term" value="P:RNA processing"/>
    <property type="evidence" value="ECO:0007669"/>
    <property type="project" value="InterPro"/>
</dbReference>
<dbReference type="RefSeq" id="WP_343049643.1">
    <property type="nucleotide sequence ID" value="NZ_JACJIQ010000006.1"/>
</dbReference>
<dbReference type="EMBL" id="JACJIQ010000006">
    <property type="protein sequence ID" value="MBA9077290.1"/>
    <property type="molecule type" value="Genomic_DNA"/>
</dbReference>
<name>A0A839GFI9_9BACT</name>
<keyword evidence="1" id="KW-0436">Ligase</keyword>
<proteinExistence type="predicted"/>
<reference evidence="1 2" key="1">
    <citation type="submission" date="2020-08" db="EMBL/GenBank/DDBJ databases">
        <title>Genomic Encyclopedia of Type Strains, Phase IV (KMG-IV): sequencing the most valuable type-strain genomes for metagenomic binning, comparative biology and taxonomic classification.</title>
        <authorList>
            <person name="Goeker M."/>
        </authorList>
    </citation>
    <scope>NUCLEOTIDE SEQUENCE [LARGE SCALE GENOMIC DNA]</scope>
    <source>
        <strain evidence="1 2">DSM 29854</strain>
    </source>
</reference>
<dbReference type="SUPFAM" id="SSF103365">
    <property type="entry name" value="Hypothetical protein PH1602"/>
    <property type="match status" value="1"/>
</dbReference>
<sequence length="50" mass="5764">MINSGLDEAPMAYKEIHQVMAAQQELVDMVGTFTPKIVCMRGDEQYWEEE</sequence>
<evidence type="ECO:0000313" key="1">
    <source>
        <dbReference type="EMBL" id="MBA9077290.1"/>
    </source>
</evidence>
<accession>A0A839GFI9</accession>
<evidence type="ECO:0000313" key="2">
    <source>
        <dbReference type="Proteomes" id="UP000563094"/>
    </source>
</evidence>
<keyword evidence="2" id="KW-1185">Reference proteome</keyword>
<dbReference type="AlphaFoldDB" id="A0A839GFI9"/>
<dbReference type="Gene3D" id="3.90.1860.10">
    <property type="entry name" value="tRNA-splicing ligase RtcB"/>
    <property type="match status" value="1"/>
</dbReference>
<dbReference type="Proteomes" id="UP000563094">
    <property type="component" value="Unassembled WGS sequence"/>
</dbReference>
<dbReference type="GO" id="GO:0016874">
    <property type="term" value="F:ligase activity"/>
    <property type="evidence" value="ECO:0007669"/>
    <property type="project" value="UniProtKB-KW"/>
</dbReference>
<protein>
    <submittedName>
        <fullName evidence="1">RNA-splicing ligase RtcB</fullName>
    </submittedName>
</protein>
<comment type="caution">
    <text evidence="1">The sequence shown here is derived from an EMBL/GenBank/DDBJ whole genome shotgun (WGS) entry which is preliminary data.</text>
</comment>